<dbReference type="InterPro" id="IPR036390">
    <property type="entry name" value="WH_DNA-bd_sf"/>
</dbReference>
<protein>
    <submittedName>
        <fullName evidence="6">LysR family transcriptional regulator</fullName>
    </submittedName>
</protein>
<evidence type="ECO:0000313" key="6">
    <source>
        <dbReference type="EMBL" id="RRJ82759.1"/>
    </source>
</evidence>
<dbReference type="Pfam" id="PF00126">
    <property type="entry name" value="HTH_1"/>
    <property type="match status" value="1"/>
</dbReference>
<proteinExistence type="inferred from homology"/>
<keyword evidence="7" id="KW-1185">Reference proteome</keyword>
<dbReference type="EMBL" id="QWEZ01000002">
    <property type="protein sequence ID" value="RRJ82759.1"/>
    <property type="molecule type" value="Genomic_DNA"/>
</dbReference>
<dbReference type="InterPro" id="IPR005119">
    <property type="entry name" value="LysR_subst-bd"/>
</dbReference>
<dbReference type="AlphaFoldDB" id="A0A3P3VM17"/>
<dbReference type="SUPFAM" id="SSF46785">
    <property type="entry name" value="Winged helix' DNA-binding domain"/>
    <property type="match status" value="1"/>
</dbReference>
<gene>
    <name evidence="6" type="ORF">D0544_12960</name>
</gene>
<accession>A0A3P3VM17</accession>
<dbReference type="PROSITE" id="PS50931">
    <property type="entry name" value="HTH_LYSR"/>
    <property type="match status" value="1"/>
</dbReference>
<dbReference type="Gene3D" id="3.40.190.10">
    <property type="entry name" value="Periplasmic binding protein-like II"/>
    <property type="match status" value="2"/>
</dbReference>
<feature type="domain" description="HTH lysR-type" evidence="5">
    <location>
        <begin position="7"/>
        <end position="59"/>
    </location>
</feature>
<dbReference type="PANTHER" id="PTHR30126">
    <property type="entry name" value="HTH-TYPE TRANSCRIPTIONAL REGULATOR"/>
    <property type="match status" value="1"/>
</dbReference>
<comment type="caution">
    <text evidence="6">The sequence shown here is derived from an EMBL/GenBank/DDBJ whole genome shotgun (WGS) entry which is preliminary data.</text>
</comment>
<evidence type="ECO:0000259" key="5">
    <source>
        <dbReference type="PROSITE" id="PS50931"/>
    </source>
</evidence>
<organism evidence="6 7">
    <name type="scientific">Aestuariirhabdus litorea</name>
    <dbReference type="NCBI Taxonomy" id="2528527"/>
    <lineage>
        <taxon>Bacteria</taxon>
        <taxon>Pseudomonadati</taxon>
        <taxon>Pseudomonadota</taxon>
        <taxon>Gammaproteobacteria</taxon>
        <taxon>Oceanospirillales</taxon>
        <taxon>Aestuariirhabdaceae</taxon>
        <taxon>Aestuariirhabdus</taxon>
    </lineage>
</organism>
<name>A0A3P3VM17_9GAMM</name>
<dbReference type="Proteomes" id="UP000280792">
    <property type="component" value="Unassembled WGS sequence"/>
</dbReference>
<dbReference type="Pfam" id="PF03466">
    <property type="entry name" value="LysR_substrate"/>
    <property type="match status" value="1"/>
</dbReference>
<keyword evidence="3" id="KW-0238">DNA-binding</keyword>
<keyword evidence="2" id="KW-0805">Transcription regulation</keyword>
<dbReference type="SUPFAM" id="SSF53850">
    <property type="entry name" value="Periplasmic binding protein-like II"/>
    <property type="match status" value="1"/>
</dbReference>
<dbReference type="InterPro" id="IPR036388">
    <property type="entry name" value="WH-like_DNA-bd_sf"/>
</dbReference>
<dbReference type="PRINTS" id="PR00039">
    <property type="entry name" value="HTHLYSR"/>
</dbReference>
<comment type="similarity">
    <text evidence="1">Belongs to the LysR transcriptional regulatory family.</text>
</comment>
<dbReference type="RefSeq" id="WP_125016793.1">
    <property type="nucleotide sequence ID" value="NZ_QWEZ01000002.1"/>
</dbReference>
<keyword evidence="4" id="KW-0804">Transcription</keyword>
<evidence type="ECO:0000256" key="2">
    <source>
        <dbReference type="ARBA" id="ARBA00023015"/>
    </source>
</evidence>
<sequence length="294" mass="33003">MINPLYLRTFMKLASTHHFTRTAELLHMTQPGVSQHIRKLEAQLGKPLLARYGKSFELTPAGETLYRFGLEQVEAEAELMARLAEDESNRGECRLACSGSMAMQLYPRLLALQGQYPGLRFALEAAPNAVIVERVKLNQTDIGLVTQPVKDPKLLQQPLGEDSLCLVVPRGGGWGWEALMELGFINHPDGHHYASELLELNYPDHFNGMEKIPHSGYINQLGQILLPVARGLGFTVLPQSTVEAFADTGAIHSVALPRPVRERVYCLTKKHRRLPVRYQLITRLLEQQWPPGDQ</sequence>
<dbReference type="Gene3D" id="1.10.10.10">
    <property type="entry name" value="Winged helix-like DNA-binding domain superfamily/Winged helix DNA-binding domain"/>
    <property type="match status" value="1"/>
</dbReference>
<dbReference type="PANTHER" id="PTHR30126:SF99">
    <property type="entry name" value="TRANSCRIPTIONAL REGULATOR LYSR FAMILY"/>
    <property type="match status" value="1"/>
</dbReference>
<dbReference type="CDD" id="cd05466">
    <property type="entry name" value="PBP2_LTTR_substrate"/>
    <property type="match status" value="1"/>
</dbReference>
<evidence type="ECO:0000256" key="4">
    <source>
        <dbReference type="ARBA" id="ARBA00023163"/>
    </source>
</evidence>
<dbReference type="GO" id="GO:0003700">
    <property type="term" value="F:DNA-binding transcription factor activity"/>
    <property type="evidence" value="ECO:0007669"/>
    <property type="project" value="InterPro"/>
</dbReference>
<evidence type="ECO:0000313" key="7">
    <source>
        <dbReference type="Proteomes" id="UP000280792"/>
    </source>
</evidence>
<dbReference type="InterPro" id="IPR000847">
    <property type="entry name" value="LysR_HTH_N"/>
</dbReference>
<reference evidence="6 7" key="1">
    <citation type="submission" date="2018-08" db="EMBL/GenBank/DDBJ databases">
        <authorList>
            <person name="Khan S.A."/>
        </authorList>
    </citation>
    <scope>NUCLEOTIDE SEQUENCE [LARGE SCALE GENOMIC DNA]</scope>
    <source>
        <strain evidence="6 7">GTF-13</strain>
    </source>
</reference>
<dbReference type="GO" id="GO:0000976">
    <property type="term" value="F:transcription cis-regulatory region binding"/>
    <property type="evidence" value="ECO:0007669"/>
    <property type="project" value="TreeGrafter"/>
</dbReference>
<reference evidence="6 7" key="2">
    <citation type="submission" date="2018-12" db="EMBL/GenBank/DDBJ databases">
        <title>Simiduia agarivorans gen. nov., sp. nov., a marine, agarolytic bacterium isolated from shallow coastal water from Keelung, Taiwan.</title>
        <authorList>
            <person name="Shieh W.Y."/>
        </authorList>
    </citation>
    <scope>NUCLEOTIDE SEQUENCE [LARGE SCALE GENOMIC DNA]</scope>
    <source>
        <strain evidence="6 7">GTF-13</strain>
    </source>
</reference>
<dbReference type="FunFam" id="1.10.10.10:FF:000001">
    <property type="entry name" value="LysR family transcriptional regulator"/>
    <property type="match status" value="1"/>
</dbReference>
<evidence type="ECO:0000256" key="1">
    <source>
        <dbReference type="ARBA" id="ARBA00009437"/>
    </source>
</evidence>
<evidence type="ECO:0000256" key="3">
    <source>
        <dbReference type="ARBA" id="ARBA00023125"/>
    </source>
</evidence>